<sequence length="58" mass="7036">MDILFLRLQWNCWSLEAQCTLRCWWMERSDSCWRYGTSFESKSEGLEVCLCGRYISEE</sequence>
<comment type="caution">
    <text evidence="1">The sequence shown here is derived from an EMBL/GenBank/DDBJ whole genome shotgun (WGS) entry which is preliminary data.</text>
</comment>
<dbReference type="EMBL" id="JANAVB010040218">
    <property type="protein sequence ID" value="KAJ6798782.1"/>
    <property type="molecule type" value="Genomic_DNA"/>
</dbReference>
<reference evidence="1" key="2">
    <citation type="submission" date="2023-04" db="EMBL/GenBank/DDBJ databases">
        <authorList>
            <person name="Bruccoleri R.E."/>
            <person name="Oakeley E.J."/>
            <person name="Faust A.-M."/>
            <person name="Dessus-Babus S."/>
            <person name="Altorfer M."/>
            <person name="Burckhardt D."/>
            <person name="Oertli M."/>
            <person name="Naumann U."/>
            <person name="Petersen F."/>
            <person name="Wong J."/>
        </authorList>
    </citation>
    <scope>NUCLEOTIDE SEQUENCE</scope>
    <source>
        <strain evidence="1">GSM-AAB239-AS_SAM_17_03QT</strain>
        <tissue evidence="1">Leaf</tissue>
    </source>
</reference>
<protein>
    <submittedName>
        <fullName evidence="1">Mannan synthase 1-like</fullName>
    </submittedName>
</protein>
<reference evidence="1" key="1">
    <citation type="journal article" date="2023" name="GigaByte">
        <title>Genome assembly of the bearded iris, Iris pallida Lam.</title>
        <authorList>
            <person name="Bruccoleri R.E."/>
            <person name="Oakeley E.J."/>
            <person name="Faust A.M.E."/>
            <person name="Altorfer M."/>
            <person name="Dessus-Babus S."/>
            <person name="Burckhardt D."/>
            <person name="Oertli M."/>
            <person name="Naumann U."/>
            <person name="Petersen F."/>
            <person name="Wong J."/>
        </authorList>
    </citation>
    <scope>NUCLEOTIDE SEQUENCE</scope>
    <source>
        <strain evidence="1">GSM-AAB239-AS_SAM_17_03QT</strain>
    </source>
</reference>
<organism evidence="1 2">
    <name type="scientific">Iris pallida</name>
    <name type="common">Sweet iris</name>
    <dbReference type="NCBI Taxonomy" id="29817"/>
    <lineage>
        <taxon>Eukaryota</taxon>
        <taxon>Viridiplantae</taxon>
        <taxon>Streptophyta</taxon>
        <taxon>Embryophyta</taxon>
        <taxon>Tracheophyta</taxon>
        <taxon>Spermatophyta</taxon>
        <taxon>Magnoliopsida</taxon>
        <taxon>Liliopsida</taxon>
        <taxon>Asparagales</taxon>
        <taxon>Iridaceae</taxon>
        <taxon>Iridoideae</taxon>
        <taxon>Irideae</taxon>
        <taxon>Iris</taxon>
    </lineage>
</organism>
<evidence type="ECO:0000313" key="1">
    <source>
        <dbReference type="EMBL" id="KAJ6798782.1"/>
    </source>
</evidence>
<dbReference type="Proteomes" id="UP001140949">
    <property type="component" value="Unassembled WGS sequence"/>
</dbReference>
<dbReference type="AlphaFoldDB" id="A0AAX6E405"/>
<gene>
    <name evidence="1" type="ORF">M6B38_210955</name>
</gene>
<proteinExistence type="predicted"/>
<name>A0AAX6E405_IRIPA</name>
<evidence type="ECO:0000313" key="2">
    <source>
        <dbReference type="Proteomes" id="UP001140949"/>
    </source>
</evidence>
<keyword evidence="2" id="KW-1185">Reference proteome</keyword>
<accession>A0AAX6E405</accession>